<reference evidence="1 2" key="1">
    <citation type="submission" date="2016-10" db="EMBL/GenBank/DDBJ databases">
        <authorList>
            <person name="de Groot N.N."/>
        </authorList>
    </citation>
    <scope>NUCLEOTIDE SEQUENCE [LARGE SCALE GENOMIC DNA]</scope>
    <source>
        <strain evidence="1 2">DSM 22489</strain>
    </source>
</reference>
<proteinExistence type="predicted"/>
<accession>A0A1H6BJ57</accession>
<dbReference type="AlphaFoldDB" id="A0A1H6BJ57"/>
<evidence type="ECO:0000313" key="1">
    <source>
        <dbReference type="EMBL" id="SEG60662.1"/>
    </source>
</evidence>
<evidence type="ECO:0000313" key="2">
    <source>
        <dbReference type="Proteomes" id="UP000236728"/>
    </source>
</evidence>
<dbReference type="RefSeq" id="WP_103934604.1">
    <property type="nucleotide sequence ID" value="NZ_FNVA01000007.1"/>
</dbReference>
<organism evidence="1 2">
    <name type="scientific">Bryocella elongata</name>
    <dbReference type="NCBI Taxonomy" id="863522"/>
    <lineage>
        <taxon>Bacteria</taxon>
        <taxon>Pseudomonadati</taxon>
        <taxon>Acidobacteriota</taxon>
        <taxon>Terriglobia</taxon>
        <taxon>Terriglobales</taxon>
        <taxon>Acidobacteriaceae</taxon>
        <taxon>Bryocella</taxon>
    </lineage>
</organism>
<gene>
    <name evidence="1" type="ORF">SAMN05421819_3743</name>
</gene>
<name>A0A1H6BJ57_9BACT</name>
<keyword evidence="2" id="KW-1185">Reference proteome</keyword>
<dbReference type="Proteomes" id="UP000236728">
    <property type="component" value="Unassembled WGS sequence"/>
</dbReference>
<protein>
    <submittedName>
        <fullName evidence="1">Uncharacterized protein</fullName>
    </submittedName>
</protein>
<dbReference type="EMBL" id="FNVA01000007">
    <property type="protein sequence ID" value="SEG60662.1"/>
    <property type="molecule type" value="Genomic_DNA"/>
</dbReference>
<dbReference type="OrthoDB" id="120428at2"/>
<sequence length="144" mass="15611">MKLASTLTFAATLALGLLNGCTRHQPPATSDLINTDATLHGQLPYPILSWTPLVVTVDRTMGTTSTLFTDGTSRALVTWSQREDPHWFGARIPGAPQRVELVDPTNGTHQYRVFSGSPLTEQTVSGDPTERIVAIAAMQQIELP</sequence>